<comment type="caution">
    <text evidence="2">The sequence shown here is derived from an EMBL/GenBank/DDBJ whole genome shotgun (WGS) entry which is preliminary data.</text>
</comment>
<feature type="compositionally biased region" description="Polar residues" evidence="1">
    <location>
        <begin position="41"/>
        <end position="50"/>
    </location>
</feature>
<dbReference type="EMBL" id="QZVS01000085">
    <property type="protein sequence ID" value="RJT88106.1"/>
    <property type="molecule type" value="Genomic_DNA"/>
</dbReference>
<protein>
    <submittedName>
        <fullName evidence="2">Uncharacterized protein</fullName>
    </submittedName>
</protein>
<reference evidence="2 3" key="1">
    <citation type="submission" date="2018-09" db="EMBL/GenBank/DDBJ databases">
        <title>Novel species of Cryobacterium.</title>
        <authorList>
            <person name="Liu Q."/>
            <person name="Xin Y.-H."/>
        </authorList>
    </citation>
    <scope>NUCLEOTIDE SEQUENCE [LARGE SCALE GENOMIC DNA]</scope>
    <source>
        <strain evidence="2 3">Hh39</strain>
    </source>
</reference>
<dbReference type="AlphaFoldDB" id="A0A3A5MPW1"/>
<evidence type="ECO:0000256" key="1">
    <source>
        <dbReference type="SAM" id="MobiDB-lite"/>
    </source>
</evidence>
<feature type="compositionally biased region" description="Basic and acidic residues" evidence="1">
    <location>
        <begin position="20"/>
        <end position="40"/>
    </location>
</feature>
<organism evidence="2 3">
    <name type="scientific">Cryobacterium melibiosiphilum</name>
    <dbReference type="NCBI Taxonomy" id="995039"/>
    <lineage>
        <taxon>Bacteria</taxon>
        <taxon>Bacillati</taxon>
        <taxon>Actinomycetota</taxon>
        <taxon>Actinomycetes</taxon>
        <taxon>Micrococcales</taxon>
        <taxon>Microbacteriaceae</taxon>
        <taxon>Cryobacterium</taxon>
    </lineage>
</organism>
<keyword evidence="3" id="KW-1185">Reference proteome</keyword>
<gene>
    <name evidence="2" type="ORF">D6T64_12005</name>
</gene>
<evidence type="ECO:0000313" key="2">
    <source>
        <dbReference type="EMBL" id="RJT88106.1"/>
    </source>
</evidence>
<feature type="region of interest" description="Disordered" evidence="1">
    <location>
        <begin position="20"/>
        <end position="54"/>
    </location>
</feature>
<dbReference type="Proteomes" id="UP000272015">
    <property type="component" value="Unassembled WGS sequence"/>
</dbReference>
<proteinExistence type="predicted"/>
<evidence type="ECO:0000313" key="3">
    <source>
        <dbReference type="Proteomes" id="UP000272015"/>
    </source>
</evidence>
<accession>A0A3A5MPW1</accession>
<sequence length="69" mass="7821">MRESCSCGAFIQSMRYSRVKEWRSGHRHDPAKTDAPEPDKQGSQASTELSWQDPRGIVQARIGFSMEAH</sequence>
<name>A0A3A5MPW1_9MICO</name>